<evidence type="ECO:0000313" key="2">
    <source>
        <dbReference type="Proteomes" id="UP000076077"/>
    </source>
</evidence>
<dbReference type="RefSeq" id="WP_067156052.1">
    <property type="nucleotide sequence ID" value="NZ_CP014864.1"/>
</dbReference>
<protein>
    <submittedName>
        <fullName evidence="1">Uncharacterized protein</fullName>
    </submittedName>
</protein>
<name>A0A143HQ18_MICTH</name>
<dbReference type="AlphaFoldDB" id="A0A143HQ18"/>
<proteinExistence type="predicted"/>
<dbReference type="Proteomes" id="UP000076077">
    <property type="component" value="Chromosome"/>
</dbReference>
<dbReference type="OrthoDB" id="5721395at2"/>
<evidence type="ECO:0000313" key="1">
    <source>
        <dbReference type="EMBL" id="AMX03587.1"/>
    </source>
</evidence>
<accession>A0A143HQ18</accession>
<dbReference type="GeneID" id="76609199"/>
<keyword evidence="2" id="KW-1185">Reference proteome</keyword>
<organism evidence="1 2">
    <name type="scientific">Microbulbifer thermotolerans</name>
    <dbReference type="NCBI Taxonomy" id="252514"/>
    <lineage>
        <taxon>Bacteria</taxon>
        <taxon>Pseudomonadati</taxon>
        <taxon>Pseudomonadota</taxon>
        <taxon>Gammaproteobacteria</taxon>
        <taxon>Cellvibrionales</taxon>
        <taxon>Microbulbiferaceae</taxon>
        <taxon>Microbulbifer</taxon>
    </lineage>
</organism>
<reference evidence="2" key="1">
    <citation type="submission" date="2016-03" db="EMBL/GenBank/DDBJ databases">
        <authorList>
            <person name="Lee Y.-S."/>
            <person name="Choi Y.-L."/>
        </authorList>
    </citation>
    <scope>NUCLEOTIDE SEQUENCE [LARGE SCALE GENOMIC DNA]</scope>
    <source>
        <strain evidence="2">DAU221</strain>
    </source>
</reference>
<gene>
    <name evidence="1" type="ORF">A3224_14265</name>
</gene>
<dbReference type="EMBL" id="CP014864">
    <property type="protein sequence ID" value="AMX03587.1"/>
    <property type="molecule type" value="Genomic_DNA"/>
</dbReference>
<dbReference type="KEGG" id="mthd:A3224_14265"/>
<sequence>MSVDSILHDWNGRLYSGELAWSRNRFELSYRDQVWSLAYVQRYDYQLHFNDATADLYYREENDLPLPGGAVRVKLDVWHLYADGVKFAYRWAWENGLLIEPAVTLLRPLDFQDGSLRGELQPGSGLLSGTADLNYRYTEDRLLEHRFEQPSGTGATLDLTLSWKSEVRELKLQLQDLYGRVDWKDAPYTLGSINTVDRGKPAKVELEPAFSGVRGEENYRQKMPVYARAFFTETREGFCWLVDVDYLFGEFWLRPGLRWDGLPGNPYVGYEARDGQWLLGLSDDSSAWFLQLGSDRSNLHKARSLTVAAGFQVFL</sequence>